<evidence type="ECO:0000256" key="1">
    <source>
        <dbReference type="SAM" id="MobiDB-lite"/>
    </source>
</evidence>
<name>A0A0C3D7Y4_9AGAM</name>
<evidence type="ECO:0000313" key="3">
    <source>
        <dbReference type="Proteomes" id="UP000053989"/>
    </source>
</evidence>
<organism evidence="2 3">
    <name type="scientific">Scleroderma citrinum Foug A</name>
    <dbReference type="NCBI Taxonomy" id="1036808"/>
    <lineage>
        <taxon>Eukaryota</taxon>
        <taxon>Fungi</taxon>
        <taxon>Dikarya</taxon>
        <taxon>Basidiomycota</taxon>
        <taxon>Agaricomycotina</taxon>
        <taxon>Agaricomycetes</taxon>
        <taxon>Agaricomycetidae</taxon>
        <taxon>Boletales</taxon>
        <taxon>Sclerodermatineae</taxon>
        <taxon>Sclerodermataceae</taxon>
        <taxon>Scleroderma</taxon>
    </lineage>
</organism>
<dbReference type="InParanoid" id="A0A0C3D7Y4"/>
<feature type="region of interest" description="Disordered" evidence="1">
    <location>
        <begin position="35"/>
        <end position="61"/>
    </location>
</feature>
<keyword evidence="3" id="KW-1185">Reference proteome</keyword>
<evidence type="ECO:0000313" key="2">
    <source>
        <dbReference type="EMBL" id="KIM52211.1"/>
    </source>
</evidence>
<reference evidence="2 3" key="1">
    <citation type="submission" date="2014-04" db="EMBL/GenBank/DDBJ databases">
        <authorList>
            <consortium name="DOE Joint Genome Institute"/>
            <person name="Kuo A."/>
            <person name="Kohler A."/>
            <person name="Nagy L.G."/>
            <person name="Floudas D."/>
            <person name="Copeland A."/>
            <person name="Barry K.W."/>
            <person name="Cichocki N."/>
            <person name="Veneault-Fourrey C."/>
            <person name="LaButti K."/>
            <person name="Lindquist E.A."/>
            <person name="Lipzen A."/>
            <person name="Lundell T."/>
            <person name="Morin E."/>
            <person name="Murat C."/>
            <person name="Sun H."/>
            <person name="Tunlid A."/>
            <person name="Henrissat B."/>
            <person name="Grigoriev I.V."/>
            <person name="Hibbett D.S."/>
            <person name="Martin F."/>
            <person name="Nordberg H.P."/>
            <person name="Cantor M.N."/>
            <person name="Hua S.X."/>
        </authorList>
    </citation>
    <scope>NUCLEOTIDE SEQUENCE [LARGE SCALE GENOMIC DNA]</scope>
    <source>
        <strain evidence="2 3">Foug A</strain>
    </source>
</reference>
<proteinExistence type="predicted"/>
<dbReference type="EMBL" id="KN822219">
    <property type="protein sequence ID" value="KIM52211.1"/>
    <property type="molecule type" value="Genomic_DNA"/>
</dbReference>
<accession>A0A0C3D7Y4</accession>
<dbReference type="Proteomes" id="UP000053989">
    <property type="component" value="Unassembled WGS sequence"/>
</dbReference>
<reference evidence="3" key="2">
    <citation type="submission" date="2015-01" db="EMBL/GenBank/DDBJ databases">
        <title>Evolutionary Origins and Diversification of the Mycorrhizal Mutualists.</title>
        <authorList>
            <consortium name="DOE Joint Genome Institute"/>
            <consortium name="Mycorrhizal Genomics Consortium"/>
            <person name="Kohler A."/>
            <person name="Kuo A."/>
            <person name="Nagy L.G."/>
            <person name="Floudas D."/>
            <person name="Copeland A."/>
            <person name="Barry K.W."/>
            <person name="Cichocki N."/>
            <person name="Veneault-Fourrey C."/>
            <person name="LaButti K."/>
            <person name="Lindquist E.A."/>
            <person name="Lipzen A."/>
            <person name="Lundell T."/>
            <person name="Morin E."/>
            <person name="Murat C."/>
            <person name="Riley R."/>
            <person name="Ohm R."/>
            <person name="Sun H."/>
            <person name="Tunlid A."/>
            <person name="Henrissat B."/>
            <person name="Grigoriev I.V."/>
            <person name="Hibbett D.S."/>
            <person name="Martin F."/>
        </authorList>
    </citation>
    <scope>NUCLEOTIDE SEQUENCE [LARGE SCALE GENOMIC DNA]</scope>
    <source>
        <strain evidence="3">Foug A</strain>
    </source>
</reference>
<feature type="non-terminal residue" evidence="2">
    <location>
        <position position="61"/>
    </location>
</feature>
<dbReference type="AlphaFoldDB" id="A0A0C3D7Y4"/>
<dbReference type="HOGENOM" id="CLU_2929171_0_0_1"/>
<gene>
    <name evidence="2" type="ORF">SCLCIDRAFT_1223951</name>
</gene>
<protein>
    <submittedName>
        <fullName evidence="2">Uncharacterized protein</fullName>
    </submittedName>
</protein>
<sequence length="61" mass="6984">MNESNQAIHVLHWIPCPPGHRELDQQQTSIHDWRAQNPPSRQAGGTRGNRICINRQSTTKD</sequence>